<sequence>MLHSVMIALLLAVLPTTHAAWAQPTSCRINKRAACGTYSPYVIKPNAALASRSSAPMLLTRGIGEGRELPAPSGINTQPKAVQAGIVIAILAAIAGGTFVIAGPFFDALRGSGAWNFSRPTWPLIGVIYLVAGVAHFTELEGFENITPPNGTWGFWYTPFSPKFNVIWTGVVEVLAGAALLLGWLLPLAGVALPPPLSSVVSDAALALMLLTAVVTPANIYALTHGANFPLEVETPPVAHAVRLAFQSLLLAMFYEMARPTIDAFL</sequence>
<dbReference type="PANTHER" id="PTHR36974">
    <property type="entry name" value="MEMBRANE PROTEIN-RELATED"/>
    <property type="match status" value="1"/>
</dbReference>
<feature type="signal peptide" evidence="2">
    <location>
        <begin position="1"/>
        <end position="22"/>
    </location>
</feature>
<evidence type="ECO:0000313" key="3">
    <source>
        <dbReference type="EMBL" id="CAE0788079.1"/>
    </source>
</evidence>
<dbReference type="EMBL" id="HBIZ01066533">
    <property type="protein sequence ID" value="CAE0788079.1"/>
    <property type="molecule type" value="Transcribed_RNA"/>
</dbReference>
<dbReference type="AlphaFoldDB" id="A0A7S4FCT8"/>
<accession>A0A7S4FCT8</accession>
<dbReference type="PANTHER" id="PTHR36974:SF1">
    <property type="entry name" value="DOXX FAMILY MEMBRANE PROTEIN"/>
    <property type="match status" value="1"/>
</dbReference>
<name>A0A7S4FCT8_CHRCT</name>
<evidence type="ECO:0000256" key="2">
    <source>
        <dbReference type="SAM" id="SignalP"/>
    </source>
</evidence>
<feature type="transmembrane region" description="Helical" evidence="1">
    <location>
        <begin position="166"/>
        <end position="188"/>
    </location>
</feature>
<feature type="transmembrane region" description="Helical" evidence="1">
    <location>
        <begin position="86"/>
        <end position="109"/>
    </location>
</feature>
<reference evidence="3" key="1">
    <citation type="submission" date="2021-01" db="EMBL/GenBank/DDBJ databases">
        <authorList>
            <person name="Corre E."/>
            <person name="Pelletier E."/>
            <person name="Niang G."/>
            <person name="Scheremetjew M."/>
            <person name="Finn R."/>
            <person name="Kale V."/>
            <person name="Holt S."/>
            <person name="Cochrane G."/>
            <person name="Meng A."/>
            <person name="Brown T."/>
            <person name="Cohen L."/>
        </authorList>
    </citation>
    <scope>NUCLEOTIDE SEQUENCE</scope>
    <source>
        <strain evidence="3">CCMP645</strain>
    </source>
</reference>
<feature type="transmembrane region" description="Helical" evidence="1">
    <location>
        <begin position="121"/>
        <end position="138"/>
    </location>
</feature>
<protein>
    <submittedName>
        <fullName evidence="3">Uncharacterized protein</fullName>
    </submittedName>
</protein>
<feature type="chain" id="PRO_5030990790" evidence="2">
    <location>
        <begin position="23"/>
        <end position="266"/>
    </location>
</feature>
<proteinExistence type="predicted"/>
<organism evidence="3">
    <name type="scientific">Chrysotila carterae</name>
    <name type="common">Marine alga</name>
    <name type="synonym">Syracosphaera carterae</name>
    <dbReference type="NCBI Taxonomy" id="13221"/>
    <lineage>
        <taxon>Eukaryota</taxon>
        <taxon>Haptista</taxon>
        <taxon>Haptophyta</taxon>
        <taxon>Prymnesiophyceae</taxon>
        <taxon>Isochrysidales</taxon>
        <taxon>Isochrysidaceae</taxon>
        <taxon>Chrysotila</taxon>
    </lineage>
</organism>
<keyword evidence="1" id="KW-1133">Transmembrane helix</keyword>
<keyword evidence="1" id="KW-0812">Transmembrane</keyword>
<keyword evidence="1" id="KW-0472">Membrane</keyword>
<evidence type="ECO:0000256" key="1">
    <source>
        <dbReference type="SAM" id="Phobius"/>
    </source>
</evidence>
<gene>
    <name evidence="3" type="ORF">PCAR00345_LOCUS40787</name>
</gene>
<keyword evidence="2" id="KW-0732">Signal</keyword>
<feature type="transmembrane region" description="Helical" evidence="1">
    <location>
        <begin position="200"/>
        <end position="221"/>
    </location>
</feature>